<comment type="subcellular location">
    <subcellularLocation>
        <location evidence="1 8">Nucleus</location>
    </subcellularLocation>
</comment>
<sequence>MDMVSLIDEFKVLKKQALDSLIEDRKFLEADEKERKSVLKPKVYSINMDDDGDGDAGDDLLTNNSERALLTYTIRDYEEWEESLKRKHKNVTNTSTSSSSQQQTAKFTYDKEIHRMKKRQGKFATDEEITRGSAMKEVLDDGKLLIKDDKHLVNGFISDINKVSNDRYIKRMKLNAVNNDATGSKVSHDKGKTSYNNAKNKDFNDKLEG</sequence>
<dbReference type="HOGENOM" id="CLU_114239_0_0_1"/>
<dbReference type="KEGG" id="tpf:TPHA_0D04240"/>
<evidence type="ECO:0000256" key="4">
    <source>
        <dbReference type="ARBA" id="ARBA00022664"/>
    </source>
</evidence>
<comment type="subunit">
    <text evidence="8">May be part of a spliceosome complex.</text>
</comment>
<keyword evidence="6 8" id="KW-0508">mRNA splicing</keyword>
<evidence type="ECO:0000256" key="7">
    <source>
        <dbReference type="ARBA" id="ARBA00023242"/>
    </source>
</evidence>
<feature type="compositionally biased region" description="Basic and acidic residues" evidence="9">
    <location>
        <begin position="199"/>
        <end position="209"/>
    </location>
</feature>
<dbReference type="InterPro" id="IPR013260">
    <property type="entry name" value="mRNA_splic_SYF2"/>
</dbReference>
<dbReference type="AlphaFoldDB" id="G8BRY3"/>
<dbReference type="OMA" id="KLMNYTL"/>
<dbReference type="GeneID" id="11534254"/>
<evidence type="ECO:0000256" key="9">
    <source>
        <dbReference type="SAM" id="MobiDB-lite"/>
    </source>
</evidence>
<dbReference type="eggNOG" id="KOG2609">
    <property type="taxonomic scope" value="Eukaryota"/>
</dbReference>
<comment type="function">
    <text evidence="8">Involved in pre-mRNA splicing.</text>
</comment>
<gene>
    <name evidence="10" type="primary">TPHA0D04240</name>
    <name evidence="10" type="ordered locus">TPHA_0D04240</name>
</gene>
<evidence type="ECO:0000256" key="6">
    <source>
        <dbReference type="ARBA" id="ARBA00023187"/>
    </source>
</evidence>
<dbReference type="Pfam" id="PF08231">
    <property type="entry name" value="SYF2"/>
    <property type="match status" value="1"/>
</dbReference>
<evidence type="ECO:0000256" key="5">
    <source>
        <dbReference type="ARBA" id="ARBA00022728"/>
    </source>
</evidence>
<dbReference type="OrthoDB" id="199717at2759"/>
<keyword evidence="11" id="KW-1185">Reference proteome</keyword>
<dbReference type="Proteomes" id="UP000005666">
    <property type="component" value="Chromosome 4"/>
</dbReference>
<dbReference type="GO" id="GO:0005681">
    <property type="term" value="C:spliceosomal complex"/>
    <property type="evidence" value="ECO:0007669"/>
    <property type="project" value="UniProtKB-KW"/>
</dbReference>
<evidence type="ECO:0000313" key="11">
    <source>
        <dbReference type="Proteomes" id="UP000005666"/>
    </source>
</evidence>
<feature type="region of interest" description="Disordered" evidence="9">
    <location>
        <begin position="180"/>
        <end position="209"/>
    </location>
</feature>
<protein>
    <recommendedName>
        <fullName evidence="3 8">Pre-mRNA-splicing factor SYF2</fullName>
    </recommendedName>
</protein>
<keyword evidence="4 8" id="KW-0507">mRNA processing</keyword>
<keyword evidence="5 8" id="KW-0747">Spliceosome</keyword>
<comment type="similarity">
    <text evidence="2 8">Belongs to the SYF2 family.</text>
</comment>
<evidence type="ECO:0000256" key="2">
    <source>
        <dbReference type="ARBA" id="ARBA00010028"/>
    </source>
</evidence>
<keyword evidence="7 8" id="KW-0539">Nucleus</keyword>
<dbReference type="EMBL" id="HE612859">
    <property type="protein sequence ID" value="CCE63058.1"/>
    <property type="molecule type" value="Genomic_DNA"/>
</dbReference>
<dbReference type="GO" id="GO:0000398">
    <property type="term" value="P:mRNA splicing, via spliceosome"/>
    <property type="evidence" value="ECO:0007669"/>
    <property type="project" value="UniProtKB-UniRule"/>
</dbReference>
<evidence type="ECO:0000313" key="10">
    <source>
        <dbReference type="EMBL" id="CCE63058.1"/>
    </source>
</evidence>
<accession>G8BRY3</accession>
<evidence type="ECO:0000256" key="8">
    <source>
        <dbReference type="RuleBase" id="RU367148"/>
    </source>
</evidence>
<dbReference type="RefSeq" id="XP_003685492.1">
    <property type="nucleotide sequence ID" value="XM_003685444.1"/>
</dbReference>
<organism evidence="10 11">
    <name type="scientific">Tetrapisispora phaffii (strain ATCC 24235 / CBS 4417 / NBRC 1672 / NRRL Y-8282 / UCD 70-5)</name>
    <name type="common">Yeast</name>
    <name type="synonym">Fabospora phaffii</name>
    <dbReference type="NCBI Taxonomy" id="1071381"/>
    <lineage>
        <taxon>Eukaryota</taxon>
        <taxon>Fungi</taxon>
        <taxon>Dikarya</taxon>
        <taxon>Ascomycota</taxon>
        <taxon>Saccharomycotina</taxon>
        <taxon>Saccharomycetes</taxon>
        <taxon>Saccharomycetales</taxon>
        <taxon>Saccharomycetaceae</taxon>
        <taxon>Tetrapisispora</taxon>
    </lineage>
</organism>
<name>G8BRY3_TETPH</name>
<dbReference type="STRING" id="1071381.G8BRY3"/>
<proteinExistence type="inferred from homology"/>
<reference evidence="10 11" key="1">
    <citation type="journal article" date="2011" name="Proc. Natl. Acad. Sci. U.S.A.">
        <title>Evolutionary erosion of yeast sex chromosomes by mating-type switching accidents.</title>
        <authorList>
            <person name="Gordon J.L."/>
            <person name="Armisen D."/>
            <person name="Proux-Wera E."/>
            <person name="Oheigeartaigh S.S."/>
            <person name="Byrne K.P."/>
            <person name="Wolfe K.H."/>
        </authorList>
    </citation>
    <scope>NUCLEOTIDE SEQUENCE [LARGE SCALE GENOMIC DNA]</scope>
    <source>
        <strain evidence="11">ATCC 24235 / CBS 4417 / NBRC 1672 / NRRL Y-8282 / UCD 70-5</strain>
    </source>
</reference>
<evidence type="ECO:0000256" key="1">
    <source>
        <dbReference type="ARBA" id="ARBA00004123"/>
    </source>
</evidence>
<evidence type="ECO:0000256" key="3">
    <source>
        <dbReference type="ARBA" id="ARBA00014745"/>
    </source>
</evidence>